<protein>
    <recommendedName>
        <fullName evidence="1">Protein kinase domain-containing protein</fullName>
    </recommendedName>
</protein>
<accession>A0A6A4GPZ5</accession>
<dbReference type="Proteomes" id="UP000799118">
    <property type="component" value="Unassembled WGS sequence"/>
</dbReference>
<proteinExistence type="predicted"/>
<dbReference type="EMBL" id="ML769786">
    <property type="protein sequence ID" value="KAE9387688.1"/>
    <property type="molecule type" value="Genomic_DNA"/>
</dbReference>
<sequence length="186" mass="20722">MAVMFTHAAGLVHKSICPDNVLLLKPAQPSAVAHELSAFLVGFEAARLRDLSAYSDQLPEADAIGKLYSHPERVIPHENGHVVRFGMRHDMYSLGIVLLELGMWKPIEAIGGDLSKADQAEFNARKLRKRLIDVAEKHLAATAGPKYSDAVLCCLRDATEKGLDDERGMREKFYYRVLQQLKQIVV</sequence>
<reference evidence="2" key="1">
    <citation type="journal article" date="2019" name="Environ. Microbiol.">
        <title>Fungal ecological strategies reflected in gene transcription - a case study of two litter decomposers.</title>
        <authorList>
            <person name="Barbi F."/>
            <person name="Kohler A."/>
            <person name="Barry K."/>
            <person name="Baskaran P."/>
            <person name="Daum C."/>
            <person name="Fauchery L."/>
            <person name="Ihrmark K."/>
            <person name="Kuo A."/>
            <person name="LaButti K."/>
            <person name="Lipzen A."/>
            <person name="Morin E."/>
            <person name="Grigoriev I.V."/>
            <person name="Henrissat B."/>
            <person name="Lindahl B."/>
            <person name="Martin F."/>
        </authorList>
    </citation>
    <scope>NUCLEOTIDE SEQUENCE</scope>
    <source>
        <strain evidence="2">JB14</strain>
    </source>
</reference>
<dbReference type="SUPFAM" id="SSF56112">
    <property type="entry name" value="Protein kinase-like (PK-like)"/>
    <property type="match status" value="1"/>
</dbReference>
<name>A0A6A4GPZ5_9AGAR</name>
<feature type="domain" description="Protein kinase" evidence="1">
    <location>
        <begin position="1"/>
        <end position="186"/>
    </location>
</feature>
<dbReference type="Gene3D" id="1.10.510.10">
    <property type="entry name" value="Transferase(Phosphotransferase) domain 1"/>
    <property type="match status" value="1"/>
</dbReference>
<gene>
    <name evidence="2" type="ORF">BT96DRAFT_927484</name>
</gene>
<dbReference type="OrthoDB" id="1911848at2759"/>
<evidence type="ECO:0000259" key="1">
    <source>
        <dbReference type="PROSITE" id="PS50011"/>
    </source>
</evidence>
<keyword evidence="3" id="KW-1185">Reference proteome</keyword>
<dbReference type="GO" id="GO:0004672">
    <property type="term" value="F:protein kinase activity"/>
    <property type="evidence" value="ECO:0007669"/>
    <property type="project" value="InterPro"/>
</dbReference>
<dbReference type="AlphaFoldDB" id="A0A6A4GPZ5"/>
<dbReference type="PROSITE" id="PS50011">
    <property type="entry name" value="PROTEIN_KINASE_DOM"/>
    <property type="match status" value="1"/>
</dbReference>
<dbReference type="PANTHER" id="PTHR37542">
    <property type="entry name" value="HELO DOMAIN-CONTAINING PROTEIN-RELATED"/>
    <property type="match status" value="1"/>
</dbReference>
<dbReference type="GO" id="GO:0005524">
    <property type="term" value="F:ATP binding"/>
    <property type="evidence" value="ECO:0007669"/>
    <property type="project" value="InterPro"/>
</dbReference>
<dbReference type="InterPro" id="IPR000719">
    <property type="entry name" value="Prot_kinase_dom"/>
</dbReference>
<dbReference type="PANTHER" id="PTHR37542:SF3">
    <property type="entry name" value="PRION-INHIBITION AND PROPAGATION HELO DOMAIN-CONTAINING PROTEIN"/>
    <property type="match status" value="1"/>
</dbReference>
<evidence type="ECO:0000313" key="2">
    <source>
        <dbReference type="EMBL" id="KAE9387688.1"/>
    </source>
</evidence>
<dbReference type="InterPro" id="IPR011009">
    <property type="entry name" value="Kinase-like_dom_sf"/>
</dbReference>
<evidence type="ECO:0000313" key="3">
    <source>
        <dbReference type="Proteomes" id="UP000799118"/>
    </source>
</evidence>
<organism evidence="2 3">
    <name type="scientific">Gymnopus androsaceus JB14</name>
    <dbReference type="NCBI Taxonomy" id="1447944"/>
    <lineage>
        <taxon>Eukaryota</taxon>
        <taxon>Fungi</taxon>
        <taxon>Dikarya</taxon>
        <taxon>Basidiomycota</taxon>
        <taxon>Agaricomycotina</taxon>
        <taxon>Agaricomycetes</taxon>
        <taxon>Agaricomycetidae</taxon>
        <taxon>Agaricales</taxon>
        <taxon>Marasmiineae</taxon>
        <taxon>Omphalotaceae</taxon>
        <taxon>Gymnopus</taxon>
    </lineage>
</organism>